<dbReference type="InterPro" id="IPR029060">
    <property type="entry name" value="PIN-like_dom_sf"/>
</dbReference>
<dbReference type="CDD" id="cd09873">
    <property type="entry name" value="PIN_Pae0151-like"/>
    <property type="match status" value="1"/>
</dbReference>
<dbReference type="Proteomes" id="UP000715965">
    <property type="component" value="Unassembled WGS sequence"/>
</dbReference>
<organism evidence="3 4">
    <name type="scientific">Ramlibacter aquaticus</name>
    <dbReference type="NCBI Taxonomy" id="2780094"/>
    <lineage>
        <taxon>Bacteria</taxon>
        <taxon>Pseudomonadati</taxon>
        <taxon>Pseudomonadota</taxon>
        <taxon>Betaproteobacteria</taxon>
        <taxon>Burkholderiales</taxon>
        <taxon>Comamonadaceae</taxon>
        <taxon>Ramlibacter</taxon>
    </lineage>
</organism>
<dbReference type="EMBL" id="JADDOJ010000042">
    <property type="protein sequence ID" value="MBE7941205.1"/>
    <property type="molecule type" value="Genomic_DNA"/>
</dbReference>
<dbReference type="InterPro" id="IPR051619">
    <property type="entry name" value="TypeII_TA_RNase_PINc/VapC"/>
</dbReference>
<gene>
    <name evidence="3" type="ORF">IM725_11550</name>
</gene>
<dbReference type="PANTHER" id="PTHR35901">
    <property type="entry name" value="RIBONUCLEASE VAPC3"/>
    <property type="match status" value="1"/>
</dbReference>
<dbReference type="InterPro" id="IPR044153">
    <property type="entry name" value="PIN_Pae0151-like"/>
</dbReference>
<keyword evidence="1" id="KW-0460">Magnesium</keyword>
<comment type="caution">
    <text evidence="3">The sequence shown here is derived from an EMBL/GenBank/DDBJ whole genome shotgun (WGS) entry which is preliminary data.</text>
</comment>
<protein>
    <submittedName>
        <fullName evidence="3">Type II toxin-antitoxin system VapC family toxin</fullName>
    </submittedName>
</protein>
<evidence type="ECO:0000313" key="3">
    <source>
        <dbReference type="EMBL" id="MBE7941205.1"/>
    </source>
</evidence>
<evidence type="ECO:0000313" key="4">
    <source>
        <dbReference type="Proteomes" id="UP000715965"/>
    </source>
</evidence>
<dbReference type="PANTHER" id="PTHR35901:SF1">
    <property type="entry name" value="EXONUCLEASE VAPC9"/>
    <property type="match status" value="1"/>
</dbReference>
<sequence>MKPIVIDASASAAWVMPDERNPAADELYLQARTEKDRFHAPALWPWEMGNMMVMGVQRERITADEVDAGLALVAGAHVTVEPPPDRHRQAQVARLALAHGLTYYDAAYLELVLRLNGQLASHDQQLLAAARACGIVCLSF</sequence>
<evidence type="ECO:0000256" key="1">
    <source>
        <dbReference type="ARBA" id="ARBA00022842"/>
    </source>
</evidence>
<name>A0ABR9SFS5_9BURK</name>
<proteinExistence type="predicted"/>
<dbReference type="InterPro" id="IPR002716">
    <property type="entry name" value="PIN_dom"/>
</dbReference>
<dbReference type="SUPFAM" id="SSF88723">
    <property type="entry name" value="PIN domain-like"/>
    <property type="match status" value="1"/>
</dbReference>
<dbReference type="Gene3D" id="3.40.50.1010">
    <property type="entry name" value="5'-nuclease"/>
    <property type="match status" value="1"/>
</dbReference>
<keyword evidence="4" id="KW-1185">Reference proteome</keyword>
<evidence type="ECO:0000259" key="2">
    <source>
        <dbReference type="Pfam" id="PF01850"/>
    </source>
</evidence>
<dbReference type="Pfam" id="PF01850">
    <property type="entry name" value="PIN"/>
    <property type="match status" value="1"/>
</dbReference>
<feature type="domain" description="PIN" evidence="2">
    <location>
        <begin position="4"/>
        <end position="130"/>
    </location>
</feature>
<dbReference type="RefSeq" id="WP_193780746.1">
    <property type="nucleotide sequence ID" value="NZ_JADDOJ010000042.1"/>
</dbReference>
<accession>A0ABR9SFS5</accession>
<reference evidence="3 4" key="1">
    <citation type="submission" date="2020-10" db="EMBL/GenBank/DDBJ databases">
        <title>Draft genome of Ramlibacter aquaticus LMG 30558.</title>
        <authorList>
            <person name="Props R."/>
        </authorList>
    </citation>
    <scope>NUCLEOTIDE SEQUENCE [LARGE SCALE GENOMIC DNA]</scope>
    <source>
        <strain evidence="3 4">LMG 30558</strain>
    </source>
</reference>